<dbReference type="Proteomes" id="UP001519460">
    <property type="component" value="Unassembled WGS sequence"/>
</dbReference>
<proteinExistence type="predicted"/>
<evidence type="ECO:0000313" key="2">
    <source>
        <dbReference type="Proteomes" id="UP001519460"/>
    </source>
</evidence>
<protein>
    <submittedName>
        <fullName evidence="1">Uncharacterized protein</fullName>
    </submittedName>
</protein>
<reference evidence="1 2" key="1">
    <citation type="journal article" date="2023" name="Sci. Data">
        <title>Genome assembly of the Korean intertidal mud-creeper Batillaria attramentaria.</title>
        <authorList>
            <person name="Patra A.K."/>
            <person name="Ho P.T."/>
            <person name="Jun S."/>
            <person name="Lee S.J."/>
            <person name="Kim Y."/>
            <person name="Won Y.J."/>
        </authorList>
    </citation>
    <scope>NUCLEOTIDE SEQUENCE [LARGE SCALE GENOMIC DNA]</scope>
    <source>
        <strain evidence="1">Wonlab-2016</strain>
    </source>
</reference>
<name>A0ABD0LML4_9CAEN</name>
<gene>
    <name evidence="1" type="ORF">BaRGS_00007994</name>
</gene>
<dbReference type="AlphaFoldDB" id="A0ABD0LML4"/>
<accession>A0ABD0LML4</accession>
<dbReference type="EMBL" id="JACVVK020000035">
    <property type="protein sequence ID" value="KAK7500750.1"/>
    <property type="molecule type" value="Genomic_DNA"/>
</dbReference>
<evidence type="ECO:0000313" key="1">
    <source>
        <dbReference type="EMBL" id="KAK7500750.1"/>
    </source>
</evidence>
<comment type="caution">
    <text evidence="1">The sequence shown here is derived from an EMBL/GenBank/DDBJ whole genome shotgun (WGS) entry which is preliminary data.</text>
</comment>
<keyword evidence="2" id="KW-1185">Reference proteome</keyword>
<sequence>MFTTCPYLSIGKPAVRKTWFTEGMLSTVPHRWLFTKFNALLSAENSDAKEILGTDKVTCPSSRQLATWALRAKRNVASFQSTSRLIFAPGNTASFVPPGRDFSMQLQTNFEMHRKTFECTPPH</sequence>
<organism evidence="1 2">
    <name type="scientific">Batillaria attramentaria</name>
    <dbReference type="NCBI Taxonomy" id="370345"/>
    <lineage>
        <taxon>Eukaryota</taxon>
        <taxon>Metazoa</taxon>
        <taxon>Spiralia</taxon>
        <taxon>Lophotrochozoa</taxon>
        <taxon>Mollusca</taxon>
        <taxon>Gastropoda</taxon>
        <taxon>Caenogastropoda</taxon>
        <taxon>Sorbeoconcha</taxon>
        <taxon>Cerithioidea</taxon>
        <taxon>Batillariidae</taxon>
        <taxon>Batillaria</taxon>
    </lineage>
</organism>